<name>A0ABW1WSD1_9HYPH</name>
<dbReference type="RefSeq" id="WP_192282408.1">
    <property type="nucleotide sequence ID" value="NZ_JBHSTT010000060.1"/>
</dbReference>
<evidence type="ECO:0000313" key="1">
    <source>
        <dbReference type="EMBL" id="MFC6391110.1"/>
    </source>
</evidence>
<comment type="caution">
    <text evidence="1">The sequence shown here is derived from an EMBL/GenBank/DDBJ whole genome shotgun (WGS) entry which is preliminary data.</text>
</comment>
<protein>
    <submittedName>
        <fullName evidence="1">Uncharacterized protein</fullName>
    </submittedName>
</protein>
<gene>
    <name evidence="1" type="ORF">ACFQDP_17475</name>
</gene>
<proteinExistence type="predicted"/>
<accession>A0ABW1WSD1</accession>
<reference evidence="2" key="1">
    <citation type="journal article" date="2019" name="Int. J. Syst. Evol. Microbiol.">
        <title>The Global Catalogue of Microorganisms (GCM) 10K type strain sequencing project: providing services to taxonomists for standard genome sequencing and annotation.</title>
        <authorList>
            <consortium name="The Broad Institute Genomics Platform"/>
            <consortium name="The Broad Institute Genome Sequencing Center for Infectious Disease"/>
            <person name="Wu L."/>
            <person name="Ma J."/>
        </authorList>
    </citation>
    <scope>NUCLEOTIDE SEQUENCE [LARGE SCALE GENOMIC DNA]</scope>
    <source>
        <strain evidence="2">CCUG 36916</strain>
    </source>
</reference>
<organism evidence="1 2">
    <name type="scientific">Methylorubrum zatmanii</name>
    <dbReference type="NCBI Taxonomy" id="29429"/>
    <lineage>
        <taxon>Bacteria</taxon>
        <taxon>Pseudomonadati</taxon>
        <taxon>Pseudomonadota</taxon>
        <taxon>Alphaproteobacteria</taxon>
        <taxon>Hyphomicrobiales</taxon>
        <taxon>Methylobacteriaceae</taxon>
        <taxon>Methylorubrum</taxon>
    </lineage>
</organism>
<dbReference type="EMBL" id="JBHSTT010000060">
    <property type="protein sequence ID" value="MFC6391110.1"/>
    <property type="molecule type" value="Genomic_DNA"/>
</dbReference>
<dbReference type="Proteomes" id="UP001596237">
    <property type="component" value="Unassembled WGS sequence"/>
</dbReference>
<sequence>MNRPRLNSVQAKIERTSQLASEIRAIVERTKMMIATSRAILSDQAPRPDAFAGSVARSFKTTPPDALCAAFDALLEAAQQAEKADDPELFALVEQALLHAGDKVEQAAVILSRREMPVQ</sequence>
<keyword evidence="2" id="KW-1185">Reference proteome</keyword>
<evidence type="ECO:0000313" key="2">
    <source>
        <dbReference type="Proteomes" id="UP001596237"/>
    </source>
</evidence>